<dbReference type="EMBL" id="QJTK01000019">
    <property type="protein sequence ID" value="PYF07208.1"/>
    <property type="molecule type" value="Genomic_DNA"/>
</dbReference>
<organism evidence="1 2">
    <name type="scientific">Rhodobacter viridis</name>
    <dbReference type="NCBI Taxonomy" id="1054202"/>
    <lineage>
        <taxon>Bacteria</taxon>
        <taxon>Pseudomonadati</taxon>
        <taxon>Pseudomonadota</taxon>
        <taxon>Alphaproteobacteria</taxon>
        <taxon>Rhodobacterales</taxon>
        <taxon>Rhodobacter group</taxon>
        <taxon>Rhodobacter</taxon>
    </lineage>
</organism>
<dbReference type="AlphaFoldDB" id="A0A318TW48"/>
<sequence>MKTFNEARYCSRFMRPYLEFERVKVDIMIFDDRLEPLHNIVYTIAEHGYGDQCLSIYEMAPELCAYNGNGKLTPAYLERLIVTAEKERA</sequence>
<protein>
    <submittedName>
        <fullName evidence="1">Uncharacterized protein</fullName>
    </submittedName>
</protein>
<proteinExistence type="predicted"/>
<accession>A0A318TW48</accession>
<reference evidence="1 2" key="1">
    <citation type="submission" date="2018-06" db="EMBL/GenBank/DDBJ databases">
        <title>Genomic Encyclopedia of Type Strains, Phase III (KMG-III): the genomes of soil and plant-associated and newly described type strains.</title>
        <authorList>
            <person name="Whitman W."/>
        </authorList>
    </citation>
    <scope>NUCLEOTIDE SEQUENCE [LARGE SCALE GENOMIC DNA]</scope>
    <source>
        <strain evidence="1 2">JA737</strain>
    </source>
</reference>
<keyword evidence="2" id="KW-1185">Reference proteome</keyword>
<name>A0A318TW48_9RHOB</name>
<gene>
    <name evidence="1" type="ORF">C8J30_11938</name>
</gene>
<dbReference type="Proteomes" id="UP000247727">
    <property type="component" value="Unassembled WGS sequence"/>
</dbReference>
<comment type="caution">
    <text evidence="1">The sequence shown here is derived from an EMBL/GenBank/DDBJ whole genome shotgun (WGS) entry which is preliminary data.</text>
</comment>
<evidence type="ECO:0000313" key="1">
    <source>
        <dbReference type="EMBL" id="PYF07208.1"/>
    </source>
</evidence>
<evidence type="ECO:0000313" key="2">
    <source>
        <dbReference type="Proteomes" id="UP000247727"/>
    </source>
</evidence>